<evidence type="ECO:0000256" key="4">
    <source>
        <dbReference type="ARBA" id="ARBA00022723"/>
    </source>
</evidence>
<keyword evidence="3 10" id="KW-0808">Transferase</keyword>
<proteinExistence type="inferred from homology"/>
<evidence type="ECO:0000256" key="3">
    <source>
        <dbReference type="ARBA" id="ARBA00022679"/>
    </source>
</evidence>
<comment type="similarity">
    <text evidence="10 11">Belongs to the thiamine-phosphate synthase family.</text>
</comment>
<dbReference type="GO" id="GO:0000287">
    <property type="term" value="F:magnesium ion binding"/>
    <property type="evidence" value="ECO:0007669"/>
    <property type="project" value="UniProtKB-UniRule"/>
</dbReference>
<dbReference type="FunFam" id="3.20.20.70:FF:000096">
    <property type="entry name" value="Thiamine-phosphate synthase"/>
    <property type="match status" value="1"/>
</dbReference>
<keyword evidence="15" id="KW-1185">Reference proteome</keyword>
<dbReference type="GO" id="GO:0009229">
    <property type="term" value="P:thiamine diphosphate biosynthetic process"/>
    <property type="evidence" value="ECO:0007669"/>
    <property type="project" value="UniProtKB-UniRule"/>
</dbReference>
<evidence type="ECO:0000259" key="13">
    <source>
        <dbReference type="Pfam" id="PF02581"/>
    </source>
</evidence>
<feature type="binding site" evidence="10">
    <location>
        <begin position="39"/>
        <end position="43"/>
    </location>
    <ligand>
        <name>4-amino-2-methyl-5-(diphosphooxymethyl)pyrimidine</name>
        <dbReference type="ChEBI" id="CHEBI:57841"/>
    </ligand>
</feature>
<dbReference type="SUPFAM" id="SSF51391">
    <property type="entry name" value="Thiamin phosphate synthase"/>
    <property type="match status" value="1"/>
</dbReference>
<dbReference type="GO" id="GO:0005737">
    <property type="term" value="C:cytoplasm"/>
    <property type="evidence" value="ECO:0007669"/>
    <property type="project" value="TreeGrafter"/>
</dbReference>
<dbReference type="PANTHER" id="PTHR20857">
    <property type="entry name" value="THIAMINE-PHOSPHATE PYROPHOSPHORYLASE"/>
    <property type="match status" value="1"/>
</dbReference>
<dbReference type="GO" id="GO:0004789">
    <property type="term" value="F:thiamine-phosphate diphosphorylase activity"/>
    <property type="evidence" value="ECO:0007669"/>
    <property type="project" value="UniProtKB-UniRule"/>
</dbReference>
<name>A0A366LC68_9SPHI</name>
<feature type="binding site" evidence="10">
    <location>
        <position position="91"/>
    </location>
    <ligand>
        <name>Mg(2+)</name>
        <dbReference type="ChEBI" id="CHEBI:18420"/>
    </ligand>
</feature>
<evidence type="ECO:0000256" key="6">
    <source>
        <dbReference type="ARBA" id="ARBA00022977"/>
    </source>
</evidence>
<comment type="catalytic activity">
    <reaction evidence="7 10 11">
        <text>4-methyl-5-(2-phosphooxyethyl)-thiazole + 4-amino-2-methyl-5-(diphosphooxymethyl)pyrimidine + H(+) = thiamine phosphate + diphosphate</text>
        <dbReference type="Rhea" id="RHEA:22328"/>
        <dbReference type="ChEBI" id="CHEBI:15378"/>
        <dbReference type="ChEBI" id="CHEBI:33019"/>
        <dbReference type="ChEBI" id="CHEBI:37575"/>
        <dbReference type="ChEBI" id="CHEBI:57841"/>
        <dbReference type="ChEBI" id="CHEBI:58296"/>
        <dbReference type="EC" id="2.5.1.3"/>
    </reaction>
</comment>
<comment type="cofactor">
    <cofactor evidence="10">
        <name>Mg(2+)</name>
        <dbReference type="ChEBI" id="CHEBI:18420"/>
    </cofactor>
    <text evidence="10">Binds 1 Mg(2+) ion per subunit.</text>
</comment>
<dbReference type="InterPro" id="IPR034291">
    <property type="entry name" value="TMP_synthase"/>
</dbReference>
<evidence type="ECO:0000256" key="12">
    <source>
        <dbReference type="RuleBase" id="RU004253"/>
    </source>
</evidence>
<evidence type="ECO:0000256" key="11">
    <source>
        <dbReference type="RuleBase" id="RU003826"/>
    </source>
</evidence>
<feature type="binding site" evidence="10">
    <location>
        <begin position="136"/>
        <end position="138"/>
    </location>
    <ligand>
        <name>2-[(2R,5Z)-2-carboxy-4-methylthiazol-5(2H)-ylidene]ethyl phosphate</name>
        <dbReference type="ChEBI" id="CHEBI:62899"/>
    </ligand>
</feature>
<keyword evidence="5 10" id="KW-0460">Magnesium</keyword>
<evidence type="ECO:0000256" key="1">
    <source>
        <dbReference type="ARBA" id="ARBA00003814"/>
    </source>
</evidence>
<reference evidence="14 15" key="1">
    <citation type="submission" date="2018-07" db="EMBL/GenBank/DDBJ databases">
        <title>A draft genome of a endophytic bacteria, a new species of Pedobacter.</title>
        <authorList>
            <person name="Zhang Z.D."/>
            <person name="Chen Z.J."/>
        </authorList>
    </citation>
    <scope>NUCLEOTIDE SEQUENCE [LARGE SCALE GENOMIC DNA]</scope>
    <source>
        <strain evidence="14 15">RS10</strain>
    </source>
</reference>
<gene>
    <name evidence="10 14" type="primary">thiE</name>
    <name evidence="14" type="ORF">DRW42_03205</name>
</gene>
<comment type="catalytic activity">
    <reaction evidence="8 10 11">
        <text>2-(2-carboxy-4-methylthiazol-5-yl)ethyl phosphate + 4-amino-2-methyl-5-(diphosphooxymethyl)pyrimidine + 2 H(+) = thiamine phosphate + CO2 + diphosphate</text>
        <dbReference type="Rhea" id="RHEA:47848"/>
        <dbReference type="ChEBI" id="CHEBI:15378"/>
        <dbReference type="ChEBI" id="CHEBI:16526"/>
        <dbReference type="ChEBI" id="CHEBI:33019"/>
        <dbReference type="ChEBI" id="CHEBI:37575"/>
        <dbReference type="ChEBI" id="CHEBI:57841"/>
        <dbReference type="ChEBI" id="CHEBI:62890"/>
        <dbReference type="EC" id="2.5.1.3"/>
    </reaction>
</comment>
<dbReference type="PANTHER" id="PTHR20857:SF23">
    <property type="entry name" value="THIAMINE BIOSYNTHETIC BIFUNCTIONAL ENZYME"/>
    <property type="match status" value="1"/>
</dbReference>
<feature type="binding site" evidence="10">
    <location>
        <position position="72"/>
    </location>
    <ligand>
        <name>Mg(2+)</name>
        <dbReference type="ChEBI" id="CHEBI:18420"/>
    </ligand>
</feature>
<dbReference type="EMBL" id="QNQU01000002">
    <property type="protein sequence ID" value="RBQ11485.1"/>
    <property type="molecule type" value="Genomic_DNA"/>
</dbReference>
<comment type="pathway">
    <text evidence="2 10 12">Cofactor biosynthesis; thiamine diphosphate biosynthesis; thiamine phosphate from 4-amino-2-methyl-5-diphosphomethylpyrimidine and 4-methyl-5-(2-phosphoethyl)-thiazole: step 1/1.</text>
</comment>
<organism evidence="14 15">
    <name type="scientific">Pedobacter miscanthi</name>
    <dbReference type="NCBI Taxonomy" id="2259170"/>
    <lineage>
        <taxon>Bacteria</taxon>
        <taxon>Pseudomonadati</taxon>
        <taxon>Bacteroidota</taxon>
        <taxon>Sphingobacteriia</taxon>
        <taxon>Sphingobacteriales</taxon>
        <taxon>Sphingobacteriaceae</taxon>
        <taxon>Pedobacter</taxon>
    </lineage>
</organism>
<dbReference type="NCBIfam" id="TIGR00693">
    <property type="entry name" value="thiE"/>
    <property type="match status" value="1"/>
</dbReference>
<evidence type="ECO:0000256" key="2">
    <source>
        <dbReference type="ARBA" id="ARBA00005165"/>
    </source>
</evidence>
<dbReference type="CDD" id="cd00564">
    <property type="entry name" value="TMP_TenI"/>
    <property type="match status" value="1"/>
</dbReference>
<evidence type="ECO:0000256" key="8">
    <source>
        <dbReference type="ARBA" id="ARBA00047851"/>
    </source>
</evidence>
<dbReference type="HAMAP" id="MF_00097">
    <property type="entry name" value="TMP_synthase"/>
    <property type="match status" value="1"/>
</dbReference>
<evidence type="ECO:0000256" key="7">
    <source>
        <dbReference type="ARBA" id="ARBA00047334"/>
    </source>
</evidence>
<evidence type="ECO:0000313" key="15">
    <source>
        <dbReference type="Proteomes" id="UP000252081"/>
    </source>
</evidence>
<dbReference type="InterPro" id="IPR013785">
    <property type="entry name" value="Aldolase_TIM"/>
</dbReference>
<protein>
    <recommendedName>
        <fullName evidence="10">Thiamine-phosphate synthase</fullName>
        <shortName evidence="10">TP synthase</shortName>
        <shortName evidence="10">TPS</shortName>
        <ecNumber evidence="10">2.5.1.3</ecNumber>
    </recommendedName>
    <alternativeName>
        <fullName evidence="10">Thiamine-phosphate pyrophosphorylase</fullName>
        <shortName evidence="10">TMP pyrophosphorylase</shortName>
        <shortName evidence="10">TMP-PPase</shortName>
    </alternativeName>
</protein>
<feature type="domain" description="Thiamine phosphate synthase/TenI" evidence="13">
    <location>
        <begin position="10"/>
        <end position="190"/>
    </location>
</feature>
<comment type="caution">
    <text evidence="14">The sequence shown here is derived from an EMBL/GenBank/DDBJ whole genome shotgun (WGS) entry which is preliminary data.</text>
</comment>
<evidence type="ECO:0000256" key="10">
    <source>
        <dbReference type="HAMAP-Rule" id="MF_00097"/>
    </source>
</evidence>
<keyword evidence="6 10" id="KW-0784">Thiamine biosynthesis</keyword>
<dbReference type="InterPro" id="IPR022998">
    <property type="entry name" value="ThiamineP_synth_TenI"/>
</dbReference>
<feature type="binding site" evidence="10">
    <location>
        <position position="110"/>
    </location>
    <ligand>
        <name>4-amino-2-methyl-5-(diphosphooxymethyl)pyrimidine</name>
        <dbReference type="ChEBI" id="CHEBI:57841"/>
    </ligand>
</feature>
<comment type="function">
    <text evidence="1 10">Condenses 4-methyl-5-(beta-hydroxyethyl)thiazole monophosphate (THZ-P) and 2-methyl-4-amino-5-hydroxymethyl pyrimidine pyrophosphate (HMP-PP) to form thiamine monophosphate (TMP).</text>
</comment>
<accession>A0A366LC68</accession>
<dbReference type="EC" id="2.5.1.3" evidence="10"/>
<evidence type="ECO:0000256" key="5">
    <source>
        <dbReference type="ARBA" id="ARBA00022842"/>
    </source>
</evidence>
<dbReference type="Gene3D" id="3.20.20.70">
    <property type="entry name" value="Aldolase class I"/>
    <property type="match status" value="1"/>
</dbReference>
<comment type="catalytic activity">
    <reaction evidence="9 10 11">
        <text>2-[(2R,5Z)-2-carboxy-4-methylthiazol-5(2H)-ylidene]ethyl phosphate + 4-amino-2-methyl-5-(diphosphooxymethyl)pyrimidine + 2 H(+) = thiamine phosphate + CO2 + diphosphate</text>
        <dbReference type="Rhea" id="RHEA:47844"/>
        <dbReference type="ChEBI" id="CHEBI:15378"/>
        <dbReference type="ChEBI" id="CHEBI:16526"/>
        <dbReference type="ChEBI" id="CHEBI:33019"/>
        <dbReference type="ChEBI" id="CHEBI:37575"/>
        <dbReference type="ChEBI" id="CHEBI:57841"/>
        <dbReference type="ChEBI" id="CHEBI:62899"/>
        <dbReference type="EC" id="2.5.1.3"/>
    </reaction>
</comment>
<feature type="binding site" evidence="10">
    <location>
        <position position="139"/>
    </location>
    <ligand>
        <name>4-amino-2-methyl-5-(diphosphooxymethyl)pyrimidine</name>
        <dbReference type="ChEBI" id="CHEBI:57841"/>
    </ligand>
</feature>
<dbReference type="InterPro" id="IPR036206">
    <property type="entry name" value="ThiamineP_synth_sf"/>
</dbReference>
<dbReference type="UniPathway" id="UPA00060">
    <property type="reaction ID" value="UER00141"/>
</dbReference>
<keyword evidence="4 10" id="KW-0479">Metal-binding</keyword>
<dbReference type="GO" id="GO:0009228">
    <property type="term" value="P:thiamine biosynthetic process"/>
    <property type="evidence" value="ECO:0007669"/>
    <property type="project" value="UniProtKB-KW"/>
</dbReference>
<dbReference type="AlphaFoldDB" id="A0A366LC68"/>
<evidence type="ECO:0000313" key="14">
    <source>
        <dbReference type="EMBL" id="RBQ11485.1"/>
    </source>
</evidence>
<dbReference type="Proteomes" id="UP000252081">
    <property type="component" value="Unassembled WGS sequence"/>
</dbReference>
<dbReference type="RefSeq" id="WP_113947399.1">
    <property type="nucleotide sequence ID" value="NZ_QNQU01000002.1"/>
</dbReference>
<feature type="binding site" evidence="10">
    <location>
        <begin position="187"/>
        <end position="188"/>
    </location>
    <ligand>
        <name>2-[(2R,5Z)-2-carboxy-4-methylthiazol-5(2H)-ylidene]ethyl phosphate</name>
        <dbReference type="ChEBI" id="CHEBI:62899"/>
    </ligand>
</feature>
<dbReference type="Pfam" id="PF02581">
    <property type="entry name" value="TMP-TENI"/>
    <property type="match status" value="1"/>
</dbReference>
<dbReference type="OrthoDB" id="9812206at2"/>
<evidence type="ECO:0000256" key="9">
    <source>
        <dbReference type="ARBA" id="ARBA00047883"/>
    </source>
</evidence>
<sequence>MNNPRFPYKLYLVVSEANCKLGMLKVVEEAILGGVDMVQLREKHLNTEDYLRSARRLKTLTDSYNIPLVINDNLQVAQQVNSFGIHVGCNDIPPTVIRKTWHSWQSIGYSVEYLHQLQTEEAATADYLAVSPVFDTPTKTDTVNSWGLKGIETIRQLTTKPLIAIGGIGTGNVREVMNAGADCIAVISAICSAEDPQKAAYQLKEAIIKPK</sequence>
<feature type="binding site" evidence="10">
    <location>
        <position position="167"/>
    </location>
    <ligand>
        <name>2-[(2R,5Z)-2-carboxy-4-methylthiazol-5(2H)-ylidene]ethyl phosphate</name>
        <dbReference type="ChEBI" id="CHEBI:62899"/>
    </ligand>
</feature>
<feature type="binding site" evidence="10">
    <location>
        <position position="71"/>
    </location>
    <ligand>
        <name>4-amino-2-methyl-5-(diphosphooxymethyl)pyrimidine</name>
        <dbReference type="ChEBI" id="CHEBI:57841"/>
    </ligand>
</feature>